<evidence type="ECO:0000256" key="3">
    <source>
        <dbReference type="ARBA" id="ARBA00022989"/>
    </source>
</evidence>
<accession>A0A3E0HL05</accession>
<name>A0A3E0HL05_9PSEU</name>
<dbReference type="InterPro" id="IPR032808">
    <property type="entry name" value="DoxX"/>
</dbReference>
<evidence type="ECO:0000256" key="1">
    <source>
        <dbReference type="ARBA" id="ARBA00004141"/>
    </source>
</evidence>
<dbReference type="AlphaFoldDB" id="A0A3E0HL05"/>
<dbReference type="Proteomes" id="UP000256269">
    <property type="component" value="Unassembled WGS sequence"/>
</dbReference>
<proteinExistence type="predicted"/>
<protein>
    <submittedName>
        <fullName evidence="6">DoxX-like protein</fullName>
    </submittedName>
</protein>
<dbReference type="RefSeq" id="WP_116175807.1">
    <property type="nucleotide sequence ID" value="NZ_CP144375.1"/>
</dbReference>
<reference evidence="6 7" key="1">
    <citation type="submission" date="2018-08" db="EMBL/GenBank/DDBJ databases">
        <title>Genomic Encyclopedia of Archaeal and Bacterial Type Strains, Phase II (KMG-II): from individual species to whole genera.</title>
        <authorList>
            <person name="Goeker M."/>
        </authorList>
    </citation>
    <scope>NUCLEOTIDE SEQUENCE [LARGE SCALE GENOMIC DNA]</scope>
    <source>
        <strain evidence="6 7">DSM 45791</strain>
    </source>
</reference>
<dbReference type="Pfam" id="PF13564">
    <property type="entry name" value="DoxX_2"/>
    <property type="match status" value="1"/>
</dbReference>
<organism evidence="6 7">
    <name type="scientific">Kutzneria buriramensis</name>
    <dbReference type="NCBI Taxonomy" id="1045776"/>
    <lineage>
        <taxon>Bacteria</taxon>
        <taxon>Bacillati</taxon>
        <taxon>Actinomycetota</taxon>
        <taxon>Actinomycetes</taxon>
        <taxon>Pseudonocardiales</taxon>
        <taxon>Pseudonocardiaceae</taxon>
        <taxon>Kutzneria</taxon>
    </lineage>
</organism>
<evidence type="ECO:0000256" key="2">
    <source>
        <dbReference type="ARBA" id="ARBA00022692"/>
    </source>
</evidence>
<keyword evidence="7" id="KW-1185">Reference proteome</keyword>
<dbReference type="GO" id="GO:0016020">
    <property type="term" value="C:membrane"/>
    <property type="evidence" value="ECO:0007669"/>
    <property type="project" value="UniProtKB-SubCell"/>
</dbReference>
<gene>
    <name evidence="6" type="ORF">BCF44_106338</name>
</gene>
<evidence type="ECO:0000256" key="5">
    <source>
        <dbReference type="SAM" id="Phobius"/>
    </source>
</evidence>
<sequence>MTAIATPANTTAVAAVKAKAPLATKIGRGLSTAVVLFLLMDATMHTLHPVFVEQAFQQAGFPVHLAVLIGLLELGCLVLYVIPKTAMLGAILQTAYLGGAFCSNLRIEAPLFSTLLFPVYVAILVWAGLYLRNAAVRAALGVDILAKRR</sequence>
<dbReference type="OrthoDB" id="9811373at2"/>
<comment type="subcellular location">
    <subcellularLocation>
        <location evidence="1">Membrane</location>
        <topology evidence="1">Multi-pass membrane protein</topology>
    </subcellularLocation>
</comment>
<keyword evidence="3 5" id="KW-1133">Transmembrane helix</keyword>
<comment type="caution">
    <text evidence="6">The sequence shown here is derived from an EMBL/GenBank/DDBJ whole genome shotgun (WGS) entry which is preliminary data.</text>
</comment>
<feature type="transmembrane region" description="Helical" evidence="5">
    <location>
        <begin position="111"/>
        <end position="131"/>
    </location>
</feature>
<feature type="transmembrane region" description="Helical" evidence="5">
    <location>
        <begin position="63"/>
        <end position="82"/>
    </location>
</feature>
<evidence type="ECO:0000256" key="4">
    <source>
        <dbReference type="ARBA" id="ARBA00023136"/>
    </source>
</evidence>
<evidence type="ECO:0000313" key="7">
    <source>
        <dbReference type="Proteomes" id="UP000256269"/>
    </source>
</evidence>
<dbReference type="EMBL" id="QUNO01000006">
    <property type="protein sequence ID" value="REH47173.1"/>
    <property type="molecule type" value="Genomic_DNA"/>
</dbReference>
<evidence type="ECO:0000313" key="6">
    <source>
        <dbReference type="EMBL" id="REH47173.1"/>
    </source>
</evidence>
<keyword evidence="2 5" id="KW-0812">Transmembrane</keyword>
<keyword evidence="4 5" id="KW-0472">Membrane</keyword>